<sequence>MFPFLRDGDLSPSPGFTVTKEQDDDGPRDGLQLISPRKAAILAESSSPSSKPTSPPSSQLTKAADPGSGLDLPSVPSNLCPRLPSSS</sequence>
<dbReference type="RefSeq" id="XP_007866977.1">
    <property type="nucleotide sequence ID" value="XM_007868786.1"/>
</dbReference>
<proteinExistence type="predicted"/>
<dbReference type="Proteomes" id="UP000030669">
    <property type="component" value="Unassembled WGS sequence"/>
</dbReference>
<gene>
    <name evidence="2" type="ORF">GLOTRDRAFT_130066</name>
</gene>
<feature type="region of interest" description="Disordered" evidence="1">
    <location>
        <begin position="1"/>
        <end position="87"/>
    </location>
</feature>
<dbReference type="KEGG" id="gtr:GLOTRDRAFT_130066"/>
<evidence type="ECO:0000313" key="3">
    <source>
        <dbReference type="Proteomes" id="UP000030669"/>
    </source>
</evidence>
<name>S7RK06_GLOTA</name>
<evidence type="ECO:0000256" key="1">
    <source>
        <dbReference type="SAM" id="MobiDB-lite"/>
    </source>
</evidence>
<protein>
    <submittedName>
        <fullName evidence="2">Uncharacterized protein</fullName>
    </submittedName>
</protein>
<keyword evidence="3" id="KW-1185">Reference proteome</keyword>
<accession>S7RK06</accession>
<organism evidence="2 3">
    <name type="scientific">Gloeophyllum trabeum (strain ATCC 11539 / FP-39264 / Madison 617)</name>
    <name type="common">Brown rot fungus</name>
    <dbReference type="NCBI Taxonomy" id="670483"/>
    <lineage>
        <taxon>Eukaryota</taxon>
        <taxon>Fungi</taxon>
        <taxon>Dikarya</taxon>
        <taxon>Basidiomycota</taxon>
        <taxon>Agaricomycotina</taxon>
        <taxon>Agaricomycetes</taxon>
        <taxon>Gloeophyllales</taxon>
        <taxon>Gloeophyllaceae</taxon>
        <taxon>Gloeophyllum</taxon>
    </lineage>
</organism>
<feature type="compositionally biased region" description="Low complexity" evidence="1">
    <location>
        <begin position="45"/>
        <end position="58"/>
    </location>
</feature>
<dbReference type="EMBL" id="KB469303">
    <property type="protein sequence ID" value="EPQ54715.1"/>
    <property type="molecule type" value="Genomic_DNA"/>
</dbReference>
<dbReference type="GeneID" id="19302047"/>
<evidence type="ECO:0000313" key="2">
    <source>
        <dbReference type="EMBL" id="EPQ54715.1"/>
    </source>
</evidence>
<dbReference type="AlphaFoldDB" id="S7RK06"/>
<dbReference type="HOGENOM" id="CLU_2483576_0_0_1"/>
<reference evidence="2 3" key="1">
    <citation type="journal article" date="2012" name="Science">
        <title>The Paleozoic origin of enzymatic lignin decomposition reconstructed from 31 fungal genomes.</title>
        <authorList>
            <person name="Floudas D."/>
            <person name="Binder M."/>
            <person name="Riley R."/>
            <person name="Barry K."/>
            <person name="Blanchette R.A."/>
            <person name="Henrissat B."/>
            <person name="Martinez A.T."/>
            <person name="Otillar R."/>
            <person name="Spatafora J.W."/>
            <person name="Yadav J.S."/>
            <person name="Aerts A."/>
            <person name="Benoit I."/>
            <person name="Boyd A."/>
            <person name="Carlson A."/>
            <person name="Copeland A."/>
            <person name="Coutinho P.M."/>
            <person name="de Vries R.P."/>
            <person name="Ferreira P."/>
            <person name="Findley K."/>
            <person name="Foster B."/>
            <person name="Gaskell J."/>
            <person name="Glotzer D."/>
            <person name="Gorecki P."/>
            <person name="Heitman J."/>
            <person name="Hesse C."/>
            <person name="Hori C."/>
            <person name="Igarashi K."/>
            <person name="Jurgens J.A."/>
            <person name="Kallen N."/>
            <person name="Kersten P."/>
            <person name="Kohler A."/>
            <person name="Kuees U."/>
            <person name="Kumar T.K.A."/>
            <person name="Kuo A."/>
            <person name="LaButti K."/>
            <person name="Larrondo L.F."/>
            <person name="Lindquist E."/>
            <person name="Ling A."/>
            <person name="Lombard V."/>
            <person name="Lucas S."/>
            <person name="Lundell T."/>
            <person name="Martin R."/>
            <person name="McLaughlin D.J."/>
            <person name="Morgenstern I."/>
            <person name="Morin E."/>
            <person name="Murat C."/>
            <person name="Nagy L.G."/>
            <person name="Nolan M."/>
            <person name="Ohm R.A."/>
            <person name="Patyshakuliyeva A."/>
            <person name="Rokas A."/>
            <person name="Ruiz-Duenas F.J."/>
            <person name="Sabat G."/>
            <person name="Salamov A."/>
            <person name="Samejima M."/>
            <person name="Schmutz J."/>
            <person name="Slot J.C."/>
            <person name="St John F."/>
            <person name="Stenlid J."/>
            <person name="Sun H."/>
            <person name="Sun S."/>
            <person name="Syed K."/>
            <person name="Tsang A."/>
            <person name="Wiebenga A."/>
            <person name="Young D."/>
            <person name="Pisabarro A."/>
            <person name="Eastwood D.C."/>
            <person name="Martin F."/>
            <person name="Cullen D."/>
            <person name="Grigoriev I.V."/>
            <person name="Hibbett D.S."/>
        </authorList>
    </citation>
    <scope>NUCLEOTIDE SEQUENCE [LARGE SCALE GENOMIC DNA]</scope>
    <source>
        <strain evidence="2 3">ATCC 11539</strain>
    </source>
</reference>